<reference evidence="2 3" key="1">
    <citation type="submission" date="2012-04" db="EMBL/GenBank/DDBJ databases">
        <title>The Genome Sequence of Bacillus cereus HuA4-10.</title>
        <authorList>
            <consortium name="The Broad Institute Genome Sequencing Platform"/>
            <consortium name="The Broad Institute Genome Sequencing Center for Infectious Disease"/>
            <person name="Feldgarden M."/>
            <person name="Van der Auwera G.A."/>
            <person name="Mahillon J."/>
            <person name="Duprez V."/>
            <person name="Timmery S."/>
            <person name="Mattelet C."/>
            <person name="Dierick K."/>
            <person name="Sun M."/>
            <person name="Yu Z."/>
            <person name="Zhu L."/>
            <person name="Hu X."/>
            <person name="Shank E.B."/>
            <person name="Swiecicka I."/>
            <person name="Hansen B.M."/>
            <person name="Andrup L."/>
            <person name="Young S.K."/>
            <person name="Zeng Q."/>
            <person name="Gargeya S."/>
            <person name="Fitzgerald M."/>
            <person name="Haas B."/>
            <person name="Abouelleil A."/>
            <person name="Alvarado L."/>
            <person name="Arachchi H.M."/>
            <person name="Berlin A."/>
            <person name="Chapman S.B."/>
            <person name="Goldberg J."/>
            <person name="Griggs A."/>
            <person name="Gujja S."/>
            <person name="Hansen M."/>
            <person name="Howarth C."/>
            <person name="Imamovic A."/>
            <person name="Larimer J."/>
            <person name="McCowen C."/>
            <person name="Montmayeur A."/>
            <person name="Murphy C."/>
            <person name="Neiman D."/>
            <person name="Pearson M."/>
            <person name="Priest M."/>
            <person name="Roberts A."/>
            <person name="Saif S."/>
            <person name="Shea T."/>
            <person name="Sisk P."/>
            <person name="Sykes S."/>
            <person name="Wortman J."/>
            <person name="Nusbaum C."/>
            <person name="Birren B."/>
        </authorList>
    </citation>
    <scope>NUCLEOTIDE SEQUENCE [LARGE SCALE GENOMIC DNA]</scope>
    <source>
        <strain evidence="2 3">HuA4-10</strain>
    </source>
</reference>
<dbReference type="RefSeq" id="WP_002145551.1">
    <property type="nucleotide sequence ID" value="NZ_JH792148.1"/>
</dbReference>
<comment type="caution">
    <text evidence="2">The sequence shown here is derived from an EMBL/GenBank/DDBJ whole genome shotgun (WGS) entry which is preliminary data.</text>
</comment>
<evidence type="ECO:0008006" key="4">
    <source>
        <dbReference type="Google" id="ProtNLM"/>
    </source>
</evidence>
<name>J8DH16_BACCE</name>
<evidence type="ECO:0000256" key="1">
    <source>
        <dbReference type="SAM" id="MobiDB-lite"/>
    </source>
</evidence>
<dbReference type="AlphaFoldDB" id="J8DH16"/>
<dbReference type="PATRIC" id="fig|1053206.3.peg.1057"/>
<evidence type="ECO:0000313" key="2">
    <source>
        <dbReference type="EMBL" id="EJQ84101.1"/>
    </source>
</evidence>
<sequence>MAVKELNSKEQHYADTREEAGGIVEEAKDDVYLTSFKISEKHNKYGTYFLVDLAFSYDTPREIMESAASRKEVEEVTEHHEGVEYSVNPDGTTEVVPGQLEMDEINANEGDEE</sequence>
<gene>
    <name evidence="2" type="ORF">IGC_01043</name>
</gene>
<proteinExistence type="predicted"/>
<dbReference type="Proteomes" id="UP000006977">
    <property type="component" value="Unassembled WGS sequence"/>
</dbReference>
<accession>J8DH16</accession>
<protein>
    <recommendedName>
        <fullName evidence="4">Organic solvent tolerance protein OstA</fullName>
    </recommendedName>
</protein>
<dbReference type="EMBL" id="AHEA01000014">
    <property type="protein sequence ID" value="EJQ84101.1"/>
    <property type="molecule type" value="Genomic_DNA"/>
</dbReference>
<organism evidence="2 3">
    <name type="scientific">Bacillus cereus HuA4-10</name>
    <dbReference type="NCBI Taxonomy" id="1053206"/>
    <lineage>
        <taxon>Bacteria</taxon>
        <taxon>Bacillati</taxon>
        <taxon>Bacillota</taxon>
        <taxon>Bacilli</taxon>
        <taxon>Bacillales</taxon>
        <taxon>Bacillaceae</taxon>
        <taxon>Bacillus</taxon>
        <taxon>Bacillus cereus group</taxon>
    </lineage>
</organism>
<evidence type="ECO:0000313" key="3">
    <source>
        <dbReference type="Proteomes" id="UP000006977"/>
    </source>
</evidence>
<feature type="region of interest" description="Disordered" evidence="1">
    <location>
        <begin position="1"/>
        <end position="21"/>
    </location>
</feature>
<dbReference type="HOGENOM" id="CLU_2231213_0_0_9"/>